<reference evidence="2" key="1">
    <citation type="submission" date="2016-10" db="EMBL/GenBank/DDBJ databases">
        <title>Sequence of Gallionella enrichment culture.</title>
        <authorList>
            <person name="Poehlein A."/>
            <person name="Muehling M."/>
            <person name="Daniel R."/>
        </authorList>
    </citation>
    <scope>NUCLEOTIDE SEQUENCE</scope>
</reference>
<name>A0A1J5PQV2_9ZZZZ</name>
<gene>
    <name evidence="2" type="ORF">GALL_524720</name>
</gene>
<comment type="caution">
    <text evidence="2">The sequence shown here is derived from an EMBL/GenBank/DDBJ whole genome shotgun (WGS) entry which is preliminary data.</text>
</comment>
<organism evidence="2">
    <name type="scientific">mine drainage metagenome</name>
    <dbReference type="NCBI Taxonomy" id="410659"/>
    <lineage>
        <taxon>unclassified sequences</taxon>
        <taxon>metagenomes</taxon>
        <taxon>ecological metagenomes</taxon>
    </lineage>
</organism>
<accession>A0A1J5PQV2</accession>
<proteinExistence type="predicted"/>
<feature type="region of interest" description="Disordered" evidence="1">
    <location>
        <begin position="60"/>
        <end position="98"/>
    </location>
</feature>
<evidence type="ECO:0000256" key="1">
    <source>
        <dbReference type="SAM" id="MobiDB-lite"/>
    </source>
</evidence>
<evidence type="ECO:0000313" key="2">
    <source>
        <dbReference type="EMBL" id="OIQ65965.1"/>
    </source>
</evidence>
<feature type="compositionally biased region" description="Basic and acidic residues" evidence="1">
    <location>
        <begin position="88"/>
        <end position="98"/>
    </location>
</feature>
<protein>
    <submittedName>
        <fullName evidence="2">Uncharacterized protein</fullName>
    </submittedName>
</protein>
<dbReference type="EMBL" id="MLJW01006929">
    <property type="protein sequence ID" value="OIQ65965.1"/>
    <property type="molecule type" value="Genomic_DNA"/>
</dbReference>
<sequence length="98" mass="10017">MTTTRICQAPTSEAKDVPITRSTSDIAATFGAVAKNTVTGVGAPSYTSGVHMWNGTADTLNASPTSTNTMPTTSPAEALAGLTSNSRSDARSMVPEKP</sequence>
<feature type="compositionally biased region" description="Low complexity" evidence="1">
    <location>
        <begin position="63"/>
        <end position="75"/>
    </location>
</feature>
<dbReference type="AlphaFoldDB" id="A0A1J5PQV2"/>